<feature type="region of interest" description="Disordered" evidence="1">
    <location>
        <begin position="71"/>
        <end position="118"/>
    </location>
</feature>
<dbReference type="EMBL" id="LAZR01012912">
    <property type="protein sequence ID" value="KKM24496.1"/>
    <property type="molecule type" value="Genomic_DNA"/>
</dbReference>
<protein>
    <submittedName>
        <fullName evidence="2">Uncharacterized protein</fullName>
    </submittedName>
</protein>
<accession>A0A0F9IA49</accession>
<dbReference type="AlphaFoldDB" id="A0A0F9IA49"/>
<reference evidence="2" key="1">
    <citation type="journal article" date="2015" name="Nature">
        <title>Complex archaea that bridge the gap between prokaryotes and eukaryotes.</title>
        <authorList>
            <person name="Spang A."/>
            <person name="Saw J.H."/>
            <person name="Jorgensen S.L."/>
            <person name="Zaremba-Niedzwiedzka K."/>
            <person name="Martijn J."/>
            <person name="Lind A.E."/>
            <person name="van Eijk R."/>
            <person name="Schleper C."/>
            <person name="Guy L."/>
            <person name="Ettema T.J."/>
        </authorList>
    </citation>
    <scope>NUCLEOTIDE SEQUENCE</scope>
</reference>
<gene>
    <name evidence="2" type="ORF">LCGC14_1604520</name>
</gene>
<sequence>MPDELYGIGRWWPIGTYSRTHYMTSASVQGAFVFACGVTSADVLPFDHARAHALDQCGNCVDALEAGRMREPDWRGANGGEQWRARERKRRPPHKATIEEDGFSQPPLIGKERPHHAP</sequence>
<comment type="caution">
    <text evidence="2">The sequence shown here is derived from an EMBL/GenBank/DDBJ whole genome shotgun (WGS) entry which is preliminary data.</text>
</comment>
<name>A0A0F9IA49_9ZZZZ</name>
<organism evidence="2">
    <name type="scientific">marine sediment metagenome</name>
    <dbReference type="NCBI Taxonomy" id="412755"/>
    <lineage>
        <taxon>unclassified sequences</taxon>
        <taxon>metagenomes</taxon>
        <taxon>ecological metagenomes</taxon>
    </lineage>
</organism>
<evidence type="ECO:0000256" key="1">
    <source>
        <dbReference type="SAM" id="MobiDB-lite"/>
    </source>
</evidence>
<proteinExistence type="predicted"/>
<evidence type="ECO:0000313" key="2">
    <source>
        <dbReference type="EMBL" id="KKM24496.1"/>
    </source>
</evidence>